<gene>
    <name evidence="2" type="ORF">GCM10010151_50230</name>
</gene>
<reference evidence="2 3" key="1">
    <citation type="journal article" date="2019" name="Int. J. Syst. Evol. Microbiol.">
        <title>The Global Catalogue of Microorganisms (GCM) 10K type strain sequencing project: providing services to taxonomists for standard genome sequencing and annotation.</title>
        <authorList>
            <consortium name="The Broad Institute Genomics Platform"/>
            <consortium name="The Broad Institute Genome Sequencing Center for Infectious Disease"/>
            <person name="Wu L."/>
            <person name="Ma J."/>
        </authorList>
    </citation>
    <scope>NUCLEOTIDE SEQUENCE [LARGE SCALE GENOMIC DNA]</scope>
    <source>
        <strain evidence="2 3">JCM 3146</strain>
    </source>
</reference>
<proteinExistence type="predicted"/>
<dbReference type="Pfam" id="PF09347">
    <property type="entry name" value="DUF1989"/>
    <property type="match status" value="1"/>
</dbReference>
<evidence type="ECO:0000313" key="3">
    <source>
        <dbReference type="Proteomes" id="UP001501822"/>
    </source>
</evidence>
<dbReference type="InterPro" id="IPR018959">
    <property type="entry name" value="DUF1989"/>
</dbReference>
<dbReference type="PANTHER" id="PTHR31527">
    <property type="entry name" value="RE64534P"/>
    <property type="match status" value="1"/>
</dbReference>
<evidence type="ECO:0000313" key="2">
    <source>
        <dbReference type="EMBL" id="GAA0354641.1"/>
    </source>
</evidence>
<dbReference type="PANTHER" id="PTHR31527:SF0">
    <property type="entry name" value="RE64534P"/>
    <property type="match status" value="1"/>
</dbReference>
<protein>
    <submittedName>
        <fullName evidence="2">Urea carboxylase-associated family protein</fullName>
    </submittedName>
</protein>
<comment type="caution">
    <text evidence="2">The sequence shown here is derived from an EMBL/GenBank/DDBJ whole genome shotgun (WGS) entry which is preliminary data.</text>
</comment>
<dbReference type="Proteomes" id="UP001501822">
    <property type="component" value="Unassembled WGS sequence"/>
</dbReference>
<name>A0ABN0X460_9ACTN</name>
<accession>A0ABN0X460</accession>
<dbReference type="EMBL" id="BAAABM010000046">
    <property type="protein sequence ID" value="GAA0354641.1"/>
    <property type="molecule type" value="Genomic_DNA"/>
</dbReference>
<evidence type="ECO:0000259" key="1">
    <source>
        <dbReference type="Pfam" id="PF09347"/>
    </source>
</evidence>
<organism evidence="2 3">
    <name type="scientific">Actinoallomurus spadix</name>
    <dbReference type="NCBI Taxonomy" id="79912"/>
    <lineage>
        <taxon>Bacteria</taxon>
        <taxon>Bacillati</taxon>
        <taxon>Actinomycetota</taxon>
        <taxon>Actinomycetes</taxon>
        <taxon>Streptosporangiales</taxon>
        <taxon>Thermomonosporaceae</taxon>
        <taxon>Actinoallomurus</taxon>
    </lineage>
</organism>
<keyword evidence="3" id="KW-1185">Reference proteome</keyword>
<sequence length="215" mass="23108">MRRLVVPAREARAVRLATGDRVRIVDLEGRQVGDVFCFAAEDPSEHLSAAHTRTQLGRLFPAVGESFVTDRRRPILTLADDTSPGAHDMLIAACDPARYRAHGVEGWHASCAENLHRSLGTLGLRTSVVPQPVNVFMRIAIEEDGGLTWLPASTRPGDGVTLEAAMNCVLVVSACPQDVVGINGGNETTALAIDLLPVHESPERVPALHDQGETQ</sequence>
<feature type="domain" description="DUF1989" evidence="1">
    <location>
        <begin position="5"/>
        <end position="169"/>
    </location>
</feature>